<dbReference type="Gene3D" id="1.10.1040.10">
    <property type="entry name" value="N-(1-d-carboxylethyl)-l-norvaline Dehydrogenase, domain 2"/>
    <property type="match status" value="1"/>
</dbReference>
<keyword evidence="3" id="KW-1185">Reference proteome</keyword>
<proteinExistence type="predicted"/>
<dbReference type="SUPFAM" id="SSF48179">
    <property type="entry name" value="6-phosphogluconate dehydrogenase C-terminal domain-like"/>
    <property type="match status" value="1"/>
</dbReference>
<dbReference type="InterPro" id="IPR008927">
    <property type="entry name" value="6-PGluconate_DH-like_C_sf"/>
</dbReference>
<organism evidence="2 3">
    <name type="scientific">Streptomyces azureus</name>
    <dbReference type="NCBI Taxonomy" id="146537"/>
    <lineage>
        <taxon>Bacteria</taxon>
        <taxon>Bacillati</taxon>
        <taxon>Actinomycetota</taxon>
        <taxon>Actinomycetes</taxon>
        <taxon>Kitasatosporales</taxon>
        <taxon>Streptomycetaceae</taxon>
        <taxon>Streptomyces</taxon>
    </lineage>
</organism>
<feature type="compositionally biased region" description="Polar residues" evidence="1">
    <location>
        <begin position="9"/>
        <end position="18"/>
    </location>
</feature>
<name>A0A0K8PKV3_STRAJ</name>
<evidence type="ECO:0000313" key="2">
    <source>
        <dbReference type="EMBL" id="GAP48520.1"/>
    </source>
</evidence>
<sequence length="77" mass="8206">MGFGCTLPRQGTSRSRTASLGARRWGPRFQAAYEQIAYPAADRPADASLLAAFTTHPVHKVLVAAAKPRPSVDIAVT</sequence>
<dbReference type="RefSeq" id="WP_059417934.1">
    <property type="nucleotide sequence ID" value="NZ_DF968262.1"/>
</dbReference>
<dbReference type="InterPro" id="IPR013328">
    <property type="entry name" value="6PGD_dom2"/>
</dbReference>
<reference evidence="2" key="1">
    <citation type="journal article" date="2015" name="Genome Announc.">
        <title>Draft Genome Sequence of Thiostrepton-Producing Streptomyces azureus ATCC 14921.</title>
        <authorList>
            <person name="Sakihara K."/>
            <person name="Maeda J."/>
            <person name="Tashiro K."/>
            <person name="Fujino Y."/>
            <person name="Kuhara S."/>
            <person name="Ohshima T."/>
            <person name="Ogata S."/>
            <person name="Doi K."/>
        </authorList>
    </citation>
    <scope>NUCLEOTIDE SEQUENCE [LARGE SCALE GENOMIC DNA]</scope>
    <source>
        <strain evidence="2">ATCC14921</strain>
    </source>
</reference>
<accession>A0A0K8PKV3</accession>
<dbReference type="GO" id="GO:0016853">
    <property type="term" value="F:isomerase activity"/>
    <property type="evidence" value="ECO:0007669"/>
    <property type="project" value="UniProtKB-KW"/>
</dbReference>
<dbReference type="PATRIC" id="fig|146537.3.peg.3546"/>
<evidence type="ECO:0000256" key="1">
    <source>
        <dbReference type="SAM" id="MobiDB-lite"/>
    </source>
</evidence>
<keyword evidence="2" id="KW-0413">Isomerase</keyword>
<dbReference type="EMBL" id="DF968262">
    <property type="protein sequence ID" value="GAP48520.1"/>
    <property type="molecule type" value="Genomic_DNA"/>
</dbReference>
<protein>
    <submittedName>
        <fullName evidence="2">Ketol-acid reductoisomerase</fullName>
    </submittedName>
</protein>
<dbReference type="AlphaFoldDB" id="A0A0K8PKV3"/>
<evidence type="ECO:0000313" key="3">
    <source>
        <dbReference type="Proteomes" id="UP000053859"/>
    </source>
</evidence>
<dbReference type="Proteomes" id="UP000053859">
    <property type="component" value="Unassembled WGS sequence"/>
</dbReference>
<feature type="region of interest" description="Disordered" evidence="1">
    <location>
        <begin position="1"/>
        <end position="21"/>
    </location>
</feature>
<gene>
    <name evidence="2" type="ORF">SAZU_3346</name>
</gene>